<dbReference type="SUPFAM" id="SSF161111">
    <property type="entry name" value="Cation efflux protein transmembrane domain-like"/>
    <property type="match status" value="1"/>
</dbReference>
<dbReference type="EMBL" id="JRFA01000002">
    <property type="protein sequence ID" value="KGN76410.1"/>
    <property type="molecule type" value="Genomic_DNA"/>
</dbReference>
<dbReference type="STRING" id="28115.HQ47_01085"/>
<feature type="transmembrane region" description="Helical" evidence="6">
    <location>
        <begin position="177"/>
        <end position="198"/>
    </location>
</feature>
<feature type="transmembrane region" description="Helical" evidence="6">
    <location>
        <begin position="145"/>
        <end position="165"/>
    </location>
</feature>
<evidence type="ECO:0000313" key="9">
    <source>
        <dbReference type="Proteomes" id="UP000030103"/>
    </source>
</evidence>
<dbReference type="GO" id="GO:0005385">
    <property type="term" value="F:zinc ion transmembrane transporter activity"/>
    <property type="evidence" value="ECO:0007669"/>
    <property type="project" value="TreeGrafter"/>
</dbReference>
<dbReference type="OrthoDB" id="9799649at2"/>
<keyword evidence="9" id="KW-1185">Reference proteome</keyword>
<evidence type="ECO:0000256" key="6">
    <source>
        <dbReference type="SAM" id="Phobius"/>
    </source>
</evidence>
<dbReference type="InterPro" id="IPR058533">
    <property type="entry name" value="Cation_efflux_TM"/>
</dbReference>
<dbReference type="InterPro" id="IPR050681">
    <property type="entry name" value="CDF/SLC30A"/>
</dbReference>
<comment type="subcellular location">
    <subcellularLocation>
        <location evidence="1">Membrane</location>
        <topology evidence="1">Multi-pass membrane protein</topology>
    </subcellularLocation>
</comment>
<dbReference type="GO" id="GO:0005886">
    <property type="term" value="C:plasma membrane"/>
    <property type="evidence" value="ECO:0007669"/>
    <property type="project" value="TreeGrafter"/>
</dbReference>
<keyword evidence="5 6" id="KW-0472">Membrane</keyword>
<sequence length="264" mass="29184">MYKSIFHIPKMDCPCEESLIRMKLQDTKSIKHLDFDLAKRILVVTHSGDSSNFITELESLNLGAKLQETVATDGNDSTDNPARQRRVLWIVLAINFAFFLIEITTGLISGSMGLVADSLDMLADALVYGMSLMAVGAVIAKKKRVALISGYLQILLAALGLSEVIRRFLGFEIMPEFKTMIVISLLALLANSICLWLLQRTKSKDAHIRASVIFSANDVIINIGVIIAALFVWWLESNIPDLIIGIVVFLVVIRGAIRILKLAK</sequence>
<keyword evidence="4 6" id="KW-1133">Transmembrane helix</keyword>
<accession>A0A0A2EG15</accession>
<dbReference type="Gene3D" id="1.20.1510.10">
    <property type="entry name" value="Cation efflux protein transmembrane domain"/>
    <property type="match status" value="1"/>
</dbReference>
<feature type="transmembrane region" description="Helical" evidence="6">
    <location>
        <begin position="87"/>
        <end position="109"/>
    </location>
</feature>
<keyword evidence="2 6" id="KW-0812">Transmembrane</keyword>
<comment type="caution">
    <text evidence="8">The sequence shown here is derived from an EMBL/GenBank/DDBJ whole genome shotgun (WGS) entry which is preliminary data.</text>
</comment>
<dbReference type="PANTHER" id="PTHR11562:SF17">
    <property type="entry name" value="RE54080P-RELATED"/>
    <property type="match status" value="1"/>
</dbReference>
<evidence type="ECO:0000256" key="2">
    <source>
        <dbReference type="ARBA" id="ARBA00022692"/>
    </source>
</evidence>
<dbReference type="InterPro" id="IPR036163">
    <property type="entry name" value="HMA_dom_sf"/>
</dbReference>
<protein>
    <recommendedName>
        <fullName evidence="7">Cation efflux protein transmembrane domain-containing protein</fullName>
    </recommendedName>
</protein>
<dbReference type="AlphaFoldDB" id="A0A0A2EG15"/>
<keyword evidence="3" id="KW-0813">Transport</keyword>
<keyword evidence="3" id="KW-0862">Zinc</keyword>
<keyword evidence="3" id="KW-0864">Zinc transport</keyword>
<feature type="transmembrane region" description="Helical" evidence="6">
    <location>
        <begin position="219"/>
        <end position="236"/>
    </location>
</feature>
<organism evidence="8 9">
    <name type="scientific">Porphyromonas macacae</name>
    <dbReference type="NCBI Taxonomy" id="28115"/>
    <lineage>
        <taxon>Bacteria</taxon>
        <taxon>Pseudomonadati</taxon>
        <taxon>Bacteroidota</taxon>
        <taxon>Bacteroidia</taxon>
        <taxon>Bacteroidales</taxon>
        <taxon>Porphyromonadaceae</taxon>
        <taxon>Porphyromonas</taxon>
    </lineage>
</organism>
<gene>
    <name evidence="8" type="ORF">HQ47_01085</name>
</gene>
<keyword evidence="3" id="KW-0406">Ion transport</keyword>
<evidence type="ECO:0000256" key="4">
    <source>
        <dbReference type="ARBA" id="ARBA00022989"/>
    </source>
</evidence>
<dbReference type="RefSeq" id="WP_034542544.1">
    <property type="nucleotide sequence ID" value="NZ_JRFA01000002.1"/>
</dbReference>
<dbReference type="Proteomes" id="UP000030103">
    <property type="component" value="Unassembled WGS sequence"/>
</dbReference>
<evidence type="ECO:0000256" key="3">
    <source>
        <dbReference type="ARBA" id="ARBA00022906"/>
    </source>
</evidence>
<evidence type="ECO:0000313" key="8">
    <source>
        <dbReference type="EMBL" id="KGN76410.1"/>
    </source>
</evidence>
<reference evidence="8 9" key="1">
    <citation type="submission" date="2014-09" db="EMBL/GenBank/DDBJ databases">
        <title>Draft Genome Sequence of Porphyromonas macacae COT-192_OH2859.</title>
        <authorList>
            <person name="Wallis C."/>
            <person name="Deusch O."/>
            <person name="O'Flynn C."/>
            <person name="Davis I."/>
            <person name="Horsfall A."/>
            <person name="Kirkwood N."/>
            <person name="Harris S."/>
            <person name="Eisen J.A."/>
            <person name="Coil D.A."/>
            <person name="Darling A.E."/>
            <person name="Jospin G."/>
            <person name="Alexiev A."/>
        </authorList>
    </citation>
    <scope>NUCLEOTIDE SEQUENCE [LARGE SCALE GENOMIC DNA]</scope>
    <source>
        <strain evidence="9">COT-192 OH2859</strain>
    </source>
</reference>
<dbReference type="SUPFAM" id="SSF55008">
    <property type="entry name" value="HMA, heavy metal-associated domain"/>
    <property type="match status" value="1"/>
</dbReference>
<dbReference type="GO" id="GO:0046872">
    <property type="term" value="F:metal ion binding"/>
    <property type="evidence" value="ECO:0007669"/>
    <property type="project" value="InterPro"/>
</dbReference>
<evidence type="ECO:0000256" key="5">
    <source>
        <dbReference type="ARBA" id="ARBA00023136"/>
    </source>
</evidence>
<dbReference type="Pfam" id="PF01545">
    <property type="entry name" value="Cation_efflux"/>
    <property type="match status" value="1"/>
</dbReference>
<evidence type="ECO:0000259" key="7">
    <source>
        <dbReference type="Pfam" id="PF01545"/>
    </source>
</evidence>
<evidence type="ECO:0000256" key="1">
    <source>
        <dbReference type="ARBA" id="ARBA00004141"/>
    </source>
</evidence>
<name>A0A0A2EG15_9PORP</name>
<feature type="transmembrane region" description="Helical" evidence="6">
    <location>
        <begin position="121"/>
        <end position="140"/>
    </location>
</feature>
<feature type="transmembrane region" description="Helical" evidence="6">
    <location>
        <begin position="242"/>
        <end position="260"/>
    </location>
</feature>
<feature type="domain" description="Cation efflux protein transmembrane" evidence="7">
    <location>
        <begin position="88"/>
        <end position="261"/>
    </location>
</feature>
<dbReference type="PANTHER" id="PTHR11562">
    <property type="entry name" value="CATION EFFLUX PROTEIN/ ZINC TRANSPORTER"/>
    <property type="match status" value="1"/>
</dbReference>
<proteinExistence type="predicted"/>
<dbReference type="InterPro" id="IPR027469">
    <property type="entry name" value="Cation_efflux_TMD_sf"/>
</dbReference>